<evidence type="ECO:0000313" key="1">
    <source>
        <dbReference type="EMBL" id="GGM51599.1"/>
    </source>
</evidence>
<protein>
    <submittedName>
        <fullName evidence="1">Uncharacterized protein</fullName>
    </submittedName>
</protein>
<sequence>MEFVLISMSVALQQSGIEESNKDSYDTKFNQTTQLPEINEKANNCDPAELCVATCGASCVATACGISCAVTGV</sequence>
<gene>
    <name evidence="1" type="ORF">GCM10009006_35980</name>
</gene>
<dbReference type="EMBL" id="BMON01000007">
    <property type="protein sequence ID" value="GGM51599.1"/>
    <property type="molecule type" value="Genomic_DNA"/>
</dbReference>
<proteinExistence type="predicted"/>
<dbReference type="AlphaFoldDB" id="A0A830FWG7"/>
<evidence type="ECO:0000313" key="2">
    <source>
        <dbReference type="Proteomes" id="UP000656367"/>
    </source>
</evidence>
<comment type="caution">
    <text evidence="1">The sequence shown here is derived from an EMBL/GenBank/DDBJ whole genome shotgun (WGS) entry which is preliminary data.</text>
</comment>
<reference evidence="1" key="2">
    <citation type="submission" date="2020-09" db="EMBL/GenBank/DDBJ databases">
        <authorList>
            <person name="Sun Q."/>
            <person name="Ohkuma M."/>
        </authorList>
    </citation>
    <scope>NUCLEOTIDE SEQUENCE</scope>
    <source>
        <strain evidence="1">JCM 15759</strain>
    </source>
</reference>
<name>A0A830FWG7_HALAR</name>
<accession>A0A830FWG7</accession>
<reference evidence="1" key="1">
    <citation type="journal article" date="2014" name="Int. J. Syst. Evol. Microbiol.">
        <title>Complete genome sequence of Corynebacterium casei LMG S-19264T (=DSM 44701T), isolated from a smear-ripened cheese.</title>
        <authorList>
            <consortium name="US DOE Joint Genome Institute (JGI-PGF)"/>
            <person name="Walter F."/>
            <person name="Albersmeier A."/>
            <person name="Kalinowski J."/>
            <person name="Ruckert C."/>
        </authorList>
    </citation>
    <scope>NUCLEOTIDE SEQUENCE</scope>
    <source>
        <strain evidence="1">JCM 15759</strain>
    </source>
</reference>
<organism evidence="1 2">
    <name type="scientific">Haloarcula argentinensis</name>
    <dbReference type="NCBI Taxonomy" id="43776"/>
    <lineage>
        <taxon>Archaea</taxon>
        <taxon>Methanobacteriati</taxon>
        <taxon>Methanobacteriota</taxon>
        <taxon>Stenosarchaea group</taxon>
        <taxon>Halobacteria</taxon>
        <taxon>Halobacteriales</taxon>
        <taxon>Haloarculaceae</taxon>
        <taxon>Haloarcula</taxon>
    </lineage>
</organism>
<dbReference type="Proteomes" id="UP000656367">
    <property type="component" value="Unassembled WGS sequence"/>
</dbReference>